<organism evidence="3">
    <name type="scientific">Tanacetum cinerariifolium</name>
    <name type="common">Dalmatian daisy</name>
    <name type="synonym">Chrysanthemum cinerariifolium</name>
    <dbReference type="NCBI Taxonomy" id="118510"/>
    <lineage>
        <taxon>Eukaryota</taxon>
        <taxon>Viridiplantae</taxon>
        <taxon>Streptophyta</taxon>
        <taxon>Embryophyta</taxon>
        <taxon>Tracheophyta</taxon>
        <taxon>Spermatophyta</taxon>
        <taxon>Magnoliopsida</taxon>
        <taxon>eudicotyledons</taxon>
        <taxon>Gunneridae</taxon>
        <taxon>Pentapetalae</taxon>
        <taxon>asterids</taxon>
        <taxon>campanulids</taxon>
        <taxon>Asterales</taxon>
        <taxon>Asteraceae</taxon>
        <taxon>Asteroideae</taxon>
        <taxon>Anthemideae</taxon>
        <taxon>Anthemidinae</taxon>
        <taxon>Tanacetum</taxon>
    </lineage>
</organism>
<accession>A0A6L2ND43</accession>
<dbReference type="SUPFAM" id="SSF57756">
    <property type="entry name" value="Retrovirus zinc finger-like domains"/>
    <property type="match status" value="1"/>
</dbReference>
<dbReference type="GO" id="GO:0008270">
    <property type="term" value="F:zinc ion binding"/>
    <property type="evidence" value="ECO:0007669"/>
    <property type="project" value="UniProtKB-KW"/>
</dbReference>
<dbReference type="Gene3D" id="2.40.70.10">
    <property type="entry name" value="Acid Proteases"/>
    <property type="match status" value="1"/>
</dbReference>
<dbReference type="InterPro" id="IPR001878">
    <property type="entry name" value="Znf_CCHC"/>
</dbReference>
<keyword evidence="3" id="KW-0548">Nucleotidyltransferase</keyword>
<dbReference type="EMBL" id="BKCJ010008794">
    <property type="protein sequence ID" value="GEU83990.1"/>
    <property type="molecule type" value="Genomic_DNA"/>
</dbReference>
<keyword evidence="1" id="KW-0862">Zinc</keyword>
<dbReference type="InterPro" id="IPR032567">
    <property type="entry name" value="RTL1-rel"/>
</dbReference>
<dbReference type="InterPro" id="IPR036875">
    <property type="entry name" value="Znf_CCHC_sf"/>
</dbReference>
<keyword evidence="1" id="KW-0863">Zinc-finger</keyword>
<sequence length="220" mass="24258">KISRTTVLCPNMVPNNEKLMEVFIGRLPRSIKGNVTASKPQTLEEAINLAQRPETFRSYAATPTEKRGYTGNRPLCQRFTLHHTGPCTIRCRVCNKVGHLTKNYRNKGPATGSNLQPVSVICHSCGEKGHYQSQCSKTNINANGRTYLLIDKNAHQDPNVVTGTFLLNHRPARTLFDSGADSSFVSISFASMLNIPSITLDTTYNIDMADGNLMSTNTVI</sequence>
<dbReference type="PANTHER" id="PTHR15503:SF45">
    <property type="entry name" value="RNA-DIRECTED DNA POLYMERASE HOMOLOG"/>
    <property type="match status" value="1"/>
</dbReference>
<dbReference type="SMART" id="SM00343">
    <property type="entry name" value="ZnF_C2HC"/>
    <property type="match status" value="2"/>
</dbReference>
<protein>
    <submittedName>
        <fullName evidence="3">Reverse transcriptase domain-containing protein</fullName>
    </submittedName>
</protein>
<dbReference type="CDD" id="cd00303">
    <property type="entry name" value="retropepsin_like"/>
    <property type="match status" value="1"/>
</dbReference>
<proteinExistence type="predicted"/>
<keyword evidence="3" id="KW-0808">Transferase</keyword>
<comment type="caution">
    <text evidence="3">The sequence shown here is derived from an EMBL/GenBank/DDBJ whole genome shotgun (WGS) entry which is preliminary data.</text>
</comment>
<name>A0A6L2ND43_TANCI</name>
<keyword evidence="3" id="KW-0695">RNA-directed DNA polymerase</keyword>
<dbReference type="PROSITE" id="PS50158">
    <property type="entry name" value="ZF_CCHC"/>
    <property type="match status" value="1"/>
</dbReference>
<dbReference type="AlphaFoldDB" id="A0A6L2ND43"/>
<evidence type="ECO:0000313" key="3">
    <source>
        <dbReference type="EMBL" id="GEU83990.1"/>
    </source>
</evidence>
<dbReference type="SUPFAM" id="SSF50630">
    <property type="entry name" value="Acid proteases"/>
    <property type="match status" value="1"/>
</dbReference>
<evidence type="ECO:0000256" key="1">
    <source>
        <dbReference type="PROSITE-ProRule" id="PRU00047"/>
    </source>
</evidence>
<dbReference type="PANTHER" id="PTHR15503">
    <property type="entry name" value="LDOC1 RELATED"/>
    <property type="match status" value="1"/>
</dbReference>
<dbReference type="Gene3D" id="4.10.60.10">
    <property type="entry name" value="Zinc finger, CCHC-type"/>
    <property type="match status" value="1"/>
</dbReference>
<dbReference type="InterPro" id="IPR021109">
    <property type="entry name" value="Peptidase_aspartic_dom_sf"/>
</dbReference>
<reference evidence="3" key="1">
    <citation type="journal article" date="2019" name="Sci. Rep.">
        <title>Draft genome of Tanacetum cinerariifolium, the natural source of mosquito coil.</title>
        <authorList>
            <person name="Yamashiro T."/>
            <person name="Shiraishi A."/>
            <person name="Satake H."/>
            <person name="Nakayama K."/>
        </authorList>
    </citation>
    <scope>NUCLEOTIDE SEQUENCE</scope>
</reference>
<evidence type="ECO:0000259" key="2">
    <source>
        <dbReference type="PROSITE" id="PS50158"/>
    </source>
</evidence>
<keyword evidence="1" id="KW-0479">Metal-binding</keyword>
<dbReference type="GO" id="GO:0003676">
    <property type="term" value="F:nucleic acid binding"/>
    <property type="evidence" value="ECO:0007669"/>
    <property type="project" value="InterPro"/>
</dbReference>
<feature type="non-terminal residue" evidence="3">
    <location>
        <position position="1"/>
    </location>
</feature>
<gene>
    <name evidence="3" type="ORF">Tci_055968</name>
</gene>
<dbReference type="GO" id="GO:0003964">
    <property type="term" value="F:RNA-directed DNA polymerase activity"/>
    <property type="evidence" value="ECO:0007669"/>
    <property type="project" value="UniProtKB-KW"/>
</dbReference>
<feature type="domain" description="CCHC-type" evidence="2">
    <location>
        <begin position="122"/>
        <end position="137"/>
    </location>
</feature>
<dbReference type="Pfam" id="PF08284">
    <property type="entry name" value="RVP_2"/>
    <property type="match status" value="1"/>
</dbReference>
<dbReference type="Pfam" id="PF00098">
    <property type="entry name" value="zf-CCHC"/>
    <property type="match status" value="1"/>
</dbReference>